<evidence type="ECO:0008006" key="4">
    <source>
        <dbReference type="Google" id="ProtNLM"/>
    </source>
</evidence>
<feature type="compositionally biased region" description="Polar residues" evidence="1">
    <location>
        <begin position="81"/>
        <end position="92"/>
    </location>
</feature>
<keyword evidence="3" id="KW-1185">Reference proteome</keyword>
<evidence type="ECO:0000256" key="1">
    <source>
        <dbReference type="SAM" id="MobiDB-lite"/>
    </source>
</evidence>
<name>A0ABD1XBI3_9LAMI</name>
<sequence>MDPGKLATCCRKLTAKVTHIRREANAVADSIANEEKSKENWGDRPCGGRGPGRGGGQTGRGGGHASSGRGRGSGALPVRANKTSRAGTSSGQDAGAGGCDRSSGSCGCLSNTTAATF</sequence>
<feature type="compositionally biased region" description="Low complexity" evidence="1">
    <location>
        <begin position="99"/>
        <end position="108"/>
    </location>
</feature>
<feature type="compositionally biased region" description="Basic and acidic residues" evidence="1">
    <location>
        <begin position="33"/>
        <end position="42"/>
    </location>
</feature>
<gene>
    <name evidence="2" type="ORF">Fot_04074</name>
</gene>
<protein>
    <recommendedName>
        <fullName evidence="4">RNase H type-1 domain-containing protein</fullName>
    </recommendedName>
</protein>
<dbReference type="Proteomes" id="UP001604277">
    <property type="component" value="Unassembled WGS sequence"/>
</dbReference>
<feature type="compositionally biased region" description="Gly residues" evidence="1">
    <location>
        <begin position="45"/>
        <end position="73"/>
    </location>
</feature>
<dbReference type="AlphaFoldDB" id="A0ABD1XBI3"/>
<dbReference type="EMBL" id="JBFOLJ010000001">
    <property type="protein sequence ID" value="KAL2559335.1"/>
    <property type="molecule type" value="Genomic_DNA"/>
</dbReference>
<reference evidence="3" key="1">
    <citation type="submission" date="2024-07" db="EMBL/GenBank/DDBJ databases">
        <title>Two chromosome-level genome assemblies of Korean endemic species Abeliophyllum distichum and Forsythia ovata (Oleaceae).</title>
        <authorList>
            <person name="Jang H."/>
        </authorList>
    </citation>
    <scope>NUCLEOTIDE SEQUENCE [LARGE SCALE GENOMIC DNA]</scope>
</reference>
<evidence type="ECO:0000313" key="3">
    <source>
        <dbReference type="Proteomes" id="UP001604277"/>
    </source>
</evidence>
<proteinExistence type="predicted"/>
<feature type="region of interest" description="Disordered" evidence="1">
    <location>
        <begin position="24"/>
        <end position="117"/>
    </location>
</feature>
<comment type="caution">
    <text evidence="2">The sequence shown here is derived from an EMBL/GenBank/DDBJ whole genome shotgun (WGS) entry which is preliminary data.</text>
</comment>
<accession>A0ABD1XBI3</accession>
<evidence type="ECO:0000313" key="2">
    <source>
        <dbReference type="EMBL" id="KAL2559335.1"/>
    </source>
</evidence>
<organism evidence="2 3">
    <name type="scientific">Forsythia ovata</name>
    <dbReference type="NCBI Taxonomy" id="205694"/>
    <lineage>
        <taxon>Eukaryota</taxon>
        <taxon>Viridiplantae</taxon>
        <taxon>Streptophyta</taxon>
        <taxon>Embryophyta</taxon>
        <taxon>Tracheophyta</taxon>
        <taxon>Spermatophyta</taxon>
        <taxon>Magnoliopsida</taxon>
        <taxon>eudicotyledons</taxon>
        <taxon>Gunneridae</taxon>
        <taxon>Pentapetalae</taxon>
        <taxon>asterids</taxon>
        <taxon>lamiids</taxon>
        <taxon>Lamiales</taxon>
        <taxon>Oleaceae</taxon>
        <taxon>Forsythieae</taxon>
        <taxon>Forsythia</taxon>
    </lineage>
</organism>